<feature type="non-terminal residue" evidence="13">
    <location>
        <position position="509"/>
    </location>
</feature>
<reference evidence="13 14" key="1">
    <citation type="submission" date="2019-04" db="EMBL/GenBank/DDBJ databases">
        <title>Chromosome genome assembly for Takifugu flavidus.</title>
        <authorList>
            <person name="Xiao S."/>
        </authorList>
    </citation>
    <scope>NUCLEOTIDE SEQUENCE [LARGE SCALE GENOMIC DNA]</scope>
    <source>
        <strain evidence="13">HTHZ2018</strain>
        <tissue evidence="13">Muscle</tissue>
    </source>
</reference>
<dbReference type="InterPro" id="IPR016015">
    <property type="entry name" value="Clusterin_C"/>
</dbReference>
<keyword evidence="3" id="KW-0964">Secreted</keyword>
<keyword evidence="14" id="KW-1185">Reference proteome</keyword>
<evidence type="ECO:0000259" key="11">
    <source>
        <dbReference type="SMART" id="SM00030"/>
    </source>
</evidence>
<feature type="coiled-coil region" evidence="9">
    <location>
        <begin position="83"/>
        <end position="110"/>
    </location>
</feature>
<evidence type="ECO:0000256" key="1">
    <source>
        <dbReference type="ARBA" id="ARBA00004613"/>
    </source>
</evidence>
<comment type="subcellular location">
    <subcellularLocation>
        <location evidence="1">Secreted</location>
    </subcellularLocation>
</comment>
<accession>A0A5C6P3U6</accession>
<evidence type="ECO:0000256" key="2">
    <source>
        <dbReference type="ARBA" id="ARBA00010069"/>
    </source>
</evidence>
<gene>
    <name evidence="13" type="ORF">D4764_15G0009930</name>
</gene>
<dbReference type="GO" id="GO:0051787">
    <property type="term" value="F:misfolded protein binding"/>
    <property type="evidence" value="ECO:0007669"/>
    <property type="project" value="TreeGrafter"/>
</dbReference>
<evidence type="ECO:0000256" key="8">
    <source>
        <dbReference type="RuleBase" id="RU000629"/>
    </source>
</evidence>
<proteinExistence type="inferred from homology"/>
<sequence length="509" mass="57839">MKLSLSLIVLLVTVGVLYSAPEEQPSNISEDTLKQLSMNGEKLVDEEVRRALYGVKQMRDVMWRNAQKHQQLMTSLVHSGEKKKEAAKLAQEVFEKLEEAEEQCRESLQTEWEECRPCLEDACKNFYTSTCRRGFATFHTKARKYLKIALSTAASHRKTISQEKTPVGGNKTYSDSSFLLMDGVLSFPFKVENFFRRVSSRFGNRERRAGRGDILVNQDLNNTDAQAVRIEESFNRLANKVSSLVALSDMLVSRMGAKLGKVFQKAFLNDLDAPMEKTTDDTFNPARDSGFLQGVGLEEVLESFYDFGKSVLDEFGAVVTQVFDGISETVQEEKKTAREKFSRFLQNRKLCRDLRKQSSECWQLQSQCEVCHGALLTECPSVRELHLELDEVSQLLDVSKDQYDEILSIVQHHTDETVNWLSNMAAEFSWVGQTVNNSTTDPNRIFVITKVVSKTQEEQNVSVNESKVEVEIFNSPPLIVSVPGDLEMHDPAFIQYVTQEALNNYKELI</sequence>
<dbReference type="PANTHER" id="PTHR10970:SF2">
    <property type="entry name" value="CLUSTERIN-LIKE PROTEIN 1"/>
    <property type="match status" value="1"/>
</dbReference>
<protein>
    <recommendedName>
        <fullName evidence="8">Clusterin</fullName>
    </recommendedName>
</protein>
<evidence type="ECO:0000256" key="4">
    <source>
        <dbReference type="ARBA" id="ARBA00022729"/>
    </source>
</evidence>
<feature type="signal peptide" evidence="10">
    <location>
        <begin position="1"/>
        <end position="19"/>
    </location>
</feature>
<keyword evidence="5 9" id="KW-0175">Coiled coil</keyword>
<feature type="domain" description="Clusterin N-terminal" evidence="11">
    <location>
        <begin position="25"/>
        <end position="211"/>
    </location>
</feature>
<evidence type="ECO:0000256" key="10">
    <source>
        <dbReference type="SAM" id="SignalP"/>
    </source>
</evidence>
<feature type="chain" id="PRO_5023050281" description="Clusterin" evidence="10">
    <location>
        <begin position="20"/>
        <end position="509"/>
    </location>
</feature>
<evidence type="ECO:0000313" key="14">
    <source>
        <dbReference type="Proteomes" id="UP000324091"/>
    </source>
</evidence>
<dbReference type="GO" id="GO:0005634">
    <property type="term" value="C:nucleus"/>
    <property type="evidence" value="ECO:0007669"/>
    <property type="project" value="TreeGrafter"/>
</dbReference>
<evidence type="ECO:0000256" key="3">
    <source>
        <dbReference type="ARBA" id="ARBA00022525"/>
    </source>
</evidence>
<dbReference type="SMART" id="SM00035">
    <property type="entry name" value="CLa"/>
    <property type="match status" value="1"/>
</dbReference>
<name>A0A5C6P3U6_9TELE</name>
<dbReference type="Pfam" id="PF01093">
    <property type="entry name" value="Clusterin"/>
    <property type="match status" value="2"/>
</dbReference>
<keyword evidence="6" id="KW-1015">Disulfide bond</keyword>
<evidence type="ECO:0000313" key="13">
    <source>
        <dbReference type="EMBL" id="TWW73599.1"/>
    </source>
</evidence>
<evidence type="ECO:0000256" key="5">
    <source>
        <dbReference type="ARBA" id="ARBA00023054"/>
    </source>
</evidence>
<evidence type="ECO:0000256" key="6">
    <source>
        <dbReference type="ARBA" id="ARBA00023157"/>
    </source>
</evidence>
<evidence type="ECO:0000259" key="12">
    <source>
        <dbReference type="SMART" id="SM00035"/>
    </source>
</evidence>
<dbReference type="InterPro" id="IPR000753">
    <property type="entry name" value="Clusterin-like"/>
</dbReference>
<comment type="similarity">
    <text evidence="2 8">Belongs to the clusterin family.</text>
</comment>
<evidence type="ECO:0000256" key="9">
    <source>
        <dbReference type="SAM" id="Coils"/>
    </source>
</evidence>
<dbReference type="GO" id="GO:0005615">
    <property type="term" value="C:extracellular space"/>
    <property type="evidence" value="ECO:0007669"/>
    <property type="project" value="TreeGrafter"/>
</dbReference>
<organism evidence="13 14">
    <name type="scientific">Takifugu flavidus</name>
    <name type="common">sansaifugu</name>
    <dbReference type="NCBI Taxonomy" id="433684"/>
    <lineage>
        <taxon>Eukaryota</taxon>
        <taxon>Metazoa</taxon>
        <taxon>Chordata</taxon>
        <taxon>Craniata</taxon>
        <taxon>Vertebrata</taxon>
        <taxon>Euteleostomi</taxon>
        <taxon>Actinopterygii</taxon>
        <taxon>Neopterygii</taxon>
        <taxon>Teleostei</taxon>
        <taxon>Neoteleostei</taxon>
        <taxon>Acanthomorphata</taxon>
        <taxon>Eupercaria</taxon>
        <taxon>Tetraodontiformes</taxon>
        <taxon>Tetradontoidea</taxon>
        <taxon>Tetraodontidae</taxon>
        <taxon>Takifugu</taxon>
    </lineage>
</organism>
<evidence type="ECO:0000256" key="7">
    <source>
        <dbReference type="ARBA" id="ARBA00023180"/>
    </source>
</evidence>
<keyword evidence="7" id="KW-0325">Glycoprotein</keyword>
<dbReference type="AlphaFoldDB" id="A0A5C6P3U6"/>
<feature type="domain" description="Clusterin C-terminal" evidence="12">
    <location>
        <begin position="303"/>
        <end position="506"/>
    </location>
</feature>
<dbReference type="PANTHER" id="PTHR10970">
    <property type="entry name" value="CLUSTERIN"/>
    <property type="match status" value="1"/>
</dbReference>
<dbReference type="Proteomes" id="UP000324091">
    <property type="component" value="Chromosome 15"/>
</dbReference>
<dbReference type="SMART" id="SM00030">
    <property type="entry name" value="CLb"/>
    <property type="match status" value="1"/>
</dbReference>
<comment type="caution">
    <text evidence="13">The sequence shown here is derived from an EMBL/GenBank/DDBJ whole genome shotgun (WGS) entry which is preliminary data.</text>
</comment>
<dbReference type="InterPro" id="IPR016014">
    <property type="entry name" value="Clusterin_N"/>
</dbReference>
<dbReference type="EMBL" id="RHFK02000007">
    <property type="protein sequence ID" value="TWW73599.1"/>
    <property type="molecule type" value="Genomic_DNA"/>
</dbReference>
<keyword evidence="4 10" id="KW-0732">Signal</keyword>